<dbReference type="AlphaFoldDB" id="A0ABD5PZ49"/>
<proteinExistence type="predicted"/>
<dbReference type="RefSeq" id="WP_254270359.1">
    <property type="nucleotide sequence ID" value="NZ_CP100401.1"/>
</dbReference>
<name>A0ABD5PZ49_9EURY</name>
<dbReference type="Proteomes" id="UP001595945">
    <property type="component" value="Unassembled WGS sequence"/>
</dbReference>
<dbReference type="GeneID" id="73047036"/>
<comment type="caution">
    <text evidence="1">The sequence shown here is derived from an EMBL/GenBank/DDBJ whole genome shotgun (WGS) entry which is preliminary data.</text>
</comment>
<reference evidence="1 2" key="1">
    <citation type="journal article" date="2019" name="Int. J. Syst. Evol. Microbiol.">
        <title>The Global Catalogue of Microorganisms (GCM) 10K type strain sequencing project: providing services to taxonomists for standard genome sequencing and annotation.</title>
        <authorList>
            <consortium name="The Broad Institute Genomics Platform"/>
            <consortium name="The Broad Institute Genome Sequencing Center for Infectious Disease"/>
            <person name="Wu L."/>
            <person name="Ma J."/>
        </authorList>
    </citation>
    <scope>NUCLEOTIDE SEQUENCE [LARGE SCALE GENOMIC DNA]</scope>
    <source>
        <strain evidence="1 2">XZYJ18</strain>
    </source>
</reference>
<evidence type="ECO:0000313" key="2">
    <source>
        <dbReference type="Proteomes" id="UP001595945"/>
    </source>
</evidence>
<organism evidence="1 2">
    <name type="scientific">Halorussus aquaticus</name>
    <dbReference type="NCBI Taxonomy" id="2953748"/>
    <lineage>
        <taxon>Archaea</taxon>
        <taxon>Methanobacteriati</taxon>
        <taxon>Methanobacteriota</taxon>
        <taxon>Stenosarchaea group</taxon>
        <taxon>Halobacteria</taxon>
        <taxon>Halobacteriales</taxon>
        <taxon>Haladaptataceae</taxon>
        <taxon>Halorussus</taxon>
    </lineage>
</organism>
<keyword evidence="2" id="KW-1185">Reference proteome</keyword>
<protein>
    <submittedName>
        <fullName evidence="1">Uncharacterized protein</fullName>
    </submittedName>
</protein>
<accession>A0ABD5PZ49</accession>
<dbReference type="EMBL" id="JBHSHT010000001">
    <property type="protein sequence ID" value="MFC4823775.1"/>
    <property type="molecule type" value="Genomic_DNA"/>
</dbReference>
<sequence>MFKAQISDGEQIECDSYEVGERGVELYDGDDEFIAFVPFAHLLYVGNITEDGQMVW</sequence>
<evidence type="ECO:0000313" key="1">
    <source>
        <dbReference type="EMBL" id="MFC4823775.1"/>
    </source>
</evidence>
<gene>
    <name evidence="1" type="ORF">ACFO9K_05835</name>
</gene>